<dbReference type="SUPFAM" id="SSF50494">
    <property type="entry name" value="Trypsin-like serine proteases"/>
    <property type="match status" value="2"/>
</dbReference>
<dbReference type="SMART" id="SM00020">
    <property type="entry name" value="Tryp_SPc"/>
    <property type="match status" value="2"/>
</dbReference>
<reference evidence="14 15" key="1">
    <citation type="submission" date="2017-12" db="EMBL/GenBank/DDBJ databases">
        <title>Integrating genomic resources of turbot (Scophthalmus maximus) in depth evaluation of genetic and physical mapping variation across individuals.</title>
        <authorList>
            <person name="Martinez P."/>
        </authorList>
    </citation>
    <scope>NUCLEOTIDE SEQUENCE [LARGE SCALE GENOMIC DNA]</scope>
</reference>
<organism evidence="14 15">
    <name type="scientific">Scophthalmus maximus</name>
    <name type="common">Turbot</name>
    <name type="synonym">Psetta maxima</name>
    <dbReference type="NCBI Taxonomy" id="52904"/>
    <lineage>
        <taxon>Eukaryota</taxon>
        <taxon>Metazoa</taxon>
        <taxon>Chordata</taxon>
        <taxon>Craniata</taxon>
        <taxon>Vertebrata</taxon>
        <taxon>Euteleostomi</taxon>
        <taxon>Actinopterygii</taxon>
        <taxon>Neopterygii</taxon>
        <taxon>Teleostei</taxon>
        <taxon>Neoteleostei</taxon>
        <taxon>Acanthomorphata</taxon>
        <taxon>Carangaria</taxon>
        <taxon>Pleuronectiformes</taxon>
        <taxon>Pleuronectoidei</taxon>
        <taxon>Scophthalmidae</taxon>
        <taxon>Scophthalmus</taxon>
    </lineage>
</organism>
<feature type="domain" description="Peptidase S1" evidence="13">
    <location>
        <begin position="347"/>
        <end position="583"/>
    </location>
</feature>
<dbReference type="Gene3D" id="2.40.10.10">
    <property type="entry name" value="Trypsin-like serine proteases"/>
    <property type="match status" value="4"/>
</dbReference>
<dbReference type="Proteomes" id="UP000246464">
    <property type="component" value="Chromosome 11"/>
</dbReference>
<evidence type="ECO:0000256" key="3">
    <source>
        <dbReference type="ARBA" id="ARBA00022670"/>
    </source>
</evidence>
<evidence type="ECO:0000259" key="13">
    <source>
        <dbReference type="PROSITE" id="PS50240"/>
    </source>
</evidence>
<evidence type="ECO:0000256" key="12">
    <source>
        <dbReference type="SAM" id="SignalP"/>
    </source>
</evidence>
<dbReference type="EC" id="3.4.21.71" evidence="10"/>
<dbReference type="GO" id="GO:0006508">
    <property type="term" value="P:proteolysis"/>
    <property type="evidence" value="ECO:0007669"/>
    <property type="project" value="UniProtKB-KW"/>
</dbReference>
<gene>
    <name evidence="14" type="ORF">SMAX5B_014742</name>
</gene>
<evidence type="ECO:0000313" key="14">
    <source>
        <dbReference type="EMBL" id="AWP09466.1"/>
    </source>
</evidence>
<dbReference type="PROSITE" id="PS00135">
    <property type="entry name" value="TRYPSIN_SER"/>
    <property type="match status" value="2"/>
</dbReference>
<protein>
    <recommendedName>
        <fullName evidence="10">pancreatic elastase II</fullName>
        <ecNumber evidence="10">3.4.21.71</ecNumber>
    </recommendedName>
</protein>
<dbReference type="InterPro" id="IPR018114">
    <property type="entry name" value="TRYPSIN_HIS"/>
</dbReference>
<keyword evidence="14" id="KW-0812">Transmembrane</keyword>
<dbReference type="InterPro" id="IPR001254">
    <property type="entry name" value="Trypsin_dom"/>
</dbReference>
<dbReference type="InterPro" id="IPR009003">
    <property type="entry name" value="Peptidase_S1_PA"/>
</dbReference>
<keyword evidence="3 11" id="KW-0645">Protease</keyword>
<dbReference type="InterPro" id="IPR050850">
    <property type="entry name" value="Peptidase_S1_Elastase_sf"/>
</dbReference>
<feature type="chain" id="PRO_5016144926" description="pancreatic elastase II" evidence="12">
    <location>
        <begin position="17"/>
        <end position="585"/>
    </location>
</feature>
<dbReference type="InterPro" id="IPR033116">
    <property type="entry name" value="TRYPSIN_SER"/>
</dbReference>
<dbReference type="CDD" id="cd00190">
    <property type="entry name" value="Tryp_SPc"/>
    <property type="match status" value="2"/>
</dbReference>
<dbReference type="PRINTS" id="PR00722">
    <property type="entry name" value="CHYMOTRYPSIN"/>
</dbReference>
<dbReference type="PANTHER" id="PTHR24257:SF19">
    <property type="entry name" value="CHYMOTRYPSIN-LIKE ELASTASE FAMILY MEMBER 2B"/>
    <property type="match status" value="1"/>
</dbReference>
<evidence type="ECO:0000256" key="9">
    <source>
        <dbReference type="ARBA" id="ARBA00036026"/>
    </source>
</evidence>
<dbReference type="PANTHER" id="PTHR24257">
    <property type="entry name" value="CHYMOTRYPSIN-LIKE ELASTASE FAMILY MEMBER"/>
    <property type="match status" value="1"/>
</dbReference>
<dbReference type="AlphaFoldDB" id="A0A2U9C1D8"/>
<keyword evidence="5 11" id="KW-0378">Hydrolase</keyword>
<feature type="signal peptide" evidence="12">
    <location>
        <begin position="1"/>
        <end position="16"/>
    </location>
</feature>
<dbReference type="STRING" id="52904.ENSSMAP00000026437"/>
<dbReference type="FunFam" id="2.40.10.10:FF:000004">
    <property type="entry name" value="Tryptase gamma 1"/>
    <property type="match status" value="2"/>
</dbReference>
<comment type="catalytic activity">
    <reaction evidence="9">
        <text>Preferential cleavage: Leu-|-Xaa, Met-|-Xaa and Phe-|-Xaa. Hydrolyzes elastin.</text>
        <dbReference type="EC" id="3.4.21.71"/>
    </reaction>
</comment>
<sequence length="585" mass="62793">MMKFVVLALFVAGAYGCGLPTFPPVVTRVVGGEDVRPNSWPWQISLQYNRQGEWRHTCGGTLISDQWVLTAAHCISSGKEYRVAMGKHNLIETEGGAVFMGTANIIVHEKWNPFFIRNDIALIKLENAVPFSDTIMAACLPAAGSILPNNEPCYVTGWGRLYTGGPIADILQQALLPVVDHATCTKPDWWGSQVKDTMVCAGGDGVVSGCNGDSGGPLNCRSADGAWGVHGIVSFGSGLSCNFPKKPTVFTQVSSYVDWISSVILAINDTSRENVPVFSTGAVMGTSYHQPHAAASVSQHLFDFLQVSHNIWLKLHKVMKWLVIFAFVVATACGCGLPTFPPVLSRVVAGDDARPHSWPWQVSLQSDSSGRWMHVCGGSLISSHWVLTAAHCINDRYNYRVELGKHSLAASDEGSIALSAAEVITHEDYNILLSRNDIALIKLPSPVTFSDTIMSACLPDPGVTLPHGSPCYVTGWGRLSTDGPLADVLQQVLLPVVGHDICSQPDWWSVLATDKMVCAGGDGITAGCNGDSGGPLSCQNPDGSWDVHGVVSFGSGQGCNVIQKPTVFTRVSSYINWINTVMTNH</sequence>
<keyword evidence="8" id="KW-1015">Disulfide bond</keyword>
<keyword evidence="2" id="KW-0964">Secreted</keyword>
<dbReference type="GO" id="GO:0004252">
    <property type="term" value="F:serine-type endopeptidase activity"/>
    <property type="evidence" value="ECO:0007669"/>
    <property type="project" value="UniProtKB-EC"/>
</dbReference>
<evidence type="ECO:0000256" key="10">
    <source>
        <dbReference type="ARBA" id="ARBA00038991"/>
    </source>
</evidence>
<keyword evidence="15" id="KW-1185">Reference proteome</keyword>
<dbReference type="InterPro" id="IPR001314">
    <property type="entry name" value="Peptidase_S1A"/>
</dbReference>
<evidence type="ECO:0000256" key="7">
    <source>
        <dbReference type="ARBA" id="ARBA00023145"/>
    </source>
</evidence>
<keyword evidence="14" id="KW-0472">Membrane</keyword>
<keyword evidence="7" id="KW-0865">Zymogen</keyword>
<evidence type="ECO:0000256" key="6">
    <source>
        <dbReference type="ARBA" id="ARBA00022825"/>
    </source>
</evidence>
<comment type="subcellular location">
    <subcellularLocation>
        <location evidence="1">Secreted</location>
    </subcellularLocation>
</comment>
<proteinExistence type="predicted"/>
<dbReference type="PROSITE" id="PS51257">
    <property type="entry name" value="PROKAR_LIPOPROTEIN"/>
    <property type="match status" value="1"/>
</dbReference>
<evidence type="ECO:0000256" key="8">
    <source>
        <dbReference type="ARBA" id="ARBA00023157"/>
    </source>
</evidence>
<evidence type="ECO:0000256" key="2">
    <source>
        <dbReference type="ARBA" id="ARBA00022525"/>
    </source>
</evidence>
<dbReference type="InterPro" id="IPR043504">
    <property type="entry name" value="Peptidase_S1_PA_chymotrypsin"/>
</dbReference>
<keyword evidence="4 12" id="KW-0732">Signal</keyword>
<feature type="domain" description="Peptidase S1" evidence="13">
    <location>
        <begin position="29"/>
        <end position="265"/>
    </location>
</feature>
<dbReference type="PROSITE" id="PS00134">
    <property type="entry name" value="TRYPSIN_HIS"/>
    <property type="match status" value="2"/>
</dbReference>
<name>A0A2U9C1D8_SCOMX</name>
<evidence type="ECO:0000256" key="4">
    <source>
        <dbReference type="ARBA" id="ARBA00022729"/>
    </source>
</evidence>
<accession>A0A2U9C1D8</accession>
<evidence type="ECO:0000256" key="1">
    <source>
        <dbReference type="ARBA" id="ARBA00004613"/>
    </source>
</evidence>
<dbReference type="Pfam" id="PF00089">
    <property type="entry name" value="Trypsin"/>
    <property type="match status" value="2"/>
</dbReference>
<dbReference type="FunFam" id="2.40.10.10:FF:000017">
    <property type="entry name" value="Chymotrypsin-like elastase family member 1"/>
    <property type="match status" value="2"/>
</dbReference>
<dbReference type="GO" id="GO:0005615">
    <property type="term" value="C:extracellular space"/>
    <property type="evidence" value="ECO:0007669"/>
    <property type="project" value="TreeGrafter"/>
</dbReference>
<dbReference type="PROSITE" id="PS50240">
    <property type="entry name" value="TRYPSIN_DOM"/>
    <property type="match status" value="2"/>
</dbReference>
<dbReference type="EMBL" id="CP026253">
    <property type="protein sequence ID" value="AWP09466.1"/>
    <property type="molecule type" value="Genomic_DNA"/>
</dbReference>
<evidence type="ECO:0000256" key="5">
    <source>
        <dbReference type="ARBA" id="ARBA00022801"/>
    </source>
</evidence>
<keyword evidence="6 11" id="KW-0720">Serine protease</keyword>
<evidence type="ECO:0000256" key="11">
    <source>
        <dbReference type="RuleBase" id="RU363034"/>
    </source>
</evidence>
<evidence type="ECO:0000313" key="15">
    <source>
        <dbReference type="Proteomes" id="UP000246464"/>
    </source>
</evidence>